<gene>
    <name evidence="3" type="ORF">SAMN04490220_1542</name>
</gene>
<dbReference type="GO" id="GO:0051903">
    <property type="term" value="F:S-(hydroxymethyl)glutathione dehydrogenase [NAD(P)+] activity"/>
    <property type="evidence" value="ECO:0007669"/>
    <property type="project" value="TreeGrafter"/>
</dbReference>
<dbReference type="Proteomes" id="UP000183407">
    <property type="component" value="Unassembled WGS sequence"/>
</dbReference>
<evidence type="ECO:0000256" key="2">
    <source>
        <dbReference type="ARBA" id="ARBA00022833"/>
    </source>
</evidence>
<dbReference type="Gene3D" id="3.90.180.10">
    <property type="entry name" value="Medium-chain alcohol dehydrogenases, catalytic domain"/>
    <property type="match status" value="1"/>
</dbReference>
<sequence>MGRRGAGHCGYGVGHDWLGNRDFYGLAFVTKVPVNTLADVSGTLSGGCLATEFVWAQHHGALLRLVMYEALAPGGTAVVVGQVAEGRKITIDPFVMSDREKTLTGSNYGSCRPPANFPKIVDLYMNDRLPLDSLIERTIGIDEINKAFDAMIRGEAARSIIIHEH</sequence>
<dbReference type="SUPFAM" id="SSF50129">
    <property type="entry name" value="GroES-like"/>
    <property type="match status" value="1"/>
</dbReference>
<dbReference type="PANTHER" id="PTHR43880:SF35">
    <property type="entry name" value="ALCOHOL DEHYDROGENASE 1-LIKE"/>
    <property type="match status" value="1"/>
</dbReference>
<name>A0A1H4S802_RHOJO</name>
<evidence type="ECO:0000313" key="4">
    <source>
        <dbReference type="Proteomes" id="UP000183407"/>
    </source>
</evidence>
<dbReference type="RefSeq" id="WP_073370583.1">
    <property type="nucleotide sequence ID" value="NZ_FNTL01000004.1"/>
</dbReference>
<accession>A0A1H4S802</accession>
<dbReference type="GO" id="GO:0046294">
    <property type="term" value="P:formaldehyde catabolic process"/>
    <property type="evidence" value="ECO:0007669"/>
    <property type="project" value="TreeGrafter"/>
</dbReference>
<protein>
    <recommendedName>
        <fullName evidence="5">Alcohol dehydrogenase</fullName>
    </recommendedName>
</protein>
<evidence type="ECO:0008006" key="5">
    <source>
        <dbReference type="Google" id="ProtNLM"/>
    </source>
</evidence>
<dbReference type="EMBL" id="FNTL01000004">
    <property type="protein sequence ID" value="SEC40197.1"/>
    <property type="molecule type" value="Genomic_DNA"/>
</dbReference>
<dbReference type="AlphaFoldDB" id="A0A1H4S802"/>
<organism evidence="3 4">
    <name type="scientific">Rhodococcus jostii</name>
    <dbReference type="NCBI Taxonomy" id="132919"/>
    <lineage>
        <taxon>Bacteria</taxon>
        <taxon>Bacillati</taxon>
        <taxon>Actinomycetota</taxon>
        <taxon>Actinomycetes</taxon>
        <taxon>Mycobacteriales</taxon>
        <taxon>Nocardiaceae</taxon>
        <taxon>Rhodococcus</taxon>
    </lineage>
</organism>
<dbReference type="GO" id="GO:0005829">
    <property type="term" value="C:cytosol"/>
    <property type="evidence" value="ECO:0007669"/>
    <property type="project" value="TreeGrafter"/>
</dbReference>
<dbReference type="InterPro" id="IPR011032">
    <property type="entry name" value="GroES-like_sf"/>
</dbReference>
<dbReference type="SUPFAM" id="SSF51735">
    <property type="entry name" value="NAD(P)-binding Rossmann-fold domains"/>
    <property type="match status" value="1"/>
</dbReference>
<evidence type="ECO:0000256" key="1">
    <source>
        <dbReference type="ARBA" id="ARBA00022723"/>
    </source>
</evidence>
<dbReference type="PANTHER" id="PTHR43880">
    <property type="entry name" value="ALCOHOL DEHYDROGENASE"/>
    <property type="match status" value="1"/>
</dbReference>
<keyword evidence="2" id="KW-0862">Zinc</keyword>
<proteinExistence type="predicted"/>
<evidence type="ECO:0000313" key="3">
    <source>
        <dbReference type="EMBL" id="SEC40197.1"/>
    </source>
</evidence>
<reference evidence="4" key="1">
    <citation type="submission" date="2016-10" db="EMBL/GenBank/DDBJ databases">
        <authorList>
            <person name="Varghese N."/>
        </authorList>
    </citation>
    <scope>NUCLEOTIDE SEQUENCE [LARGE SCALE GENOMIC DNA]</scope>
    <source>
        <strain evidence="4">DSM 44719</strain>
    </source>
</reference>
<dbReference type="InterPro" id="IPR036291">
    <property type="entry name" value="NAD(P)-bd_dom_sf"/>
</dbReference>
<dbReference type="GO" id="GO:0008270">
    <property type="term" value="F:zinc ion binding"/>
    <property type="evidence" value="ECO:0007669"/>
    <property type="project" value="TreeGrafter"/>
</dbReference>
<dbReference type="Gene3D" id="3.40.50.720">
    <property type="entry name" value="NAD(P)-binding Rossmann-like Domain"/>
    <property type="match status" value="1"/>
</dbReference>
<keyword evidence="1" id="KW-0479">Metal-binding</keyword>